<sequence length="189" mass="20592">MIRDHQMMVALVIEGQMLPAIDILRAEHTFTLQDFVDLAGACPLIPPGREGLVGKGLLAGLNGDFDVALHLLSPQVEHFVRFHLKQSGVLTTRVDAAGIENEIGLSSLMDLPSVDDVLSANLAFEIRAMFCNPHGPNLRNDVAHGLLDDNQANSLPSAYAWWMVFRLVFVSWWNSRRPATPGGSADAAP</sequence>
<accession>A0A411HHP0</accession>
<organism evidence="2 3">
    <name type="scientific">Pseudolysobacter antarcticus</name>
    <dbReference type="NCBI Taxonomy" id="2511995"/>
    <lineage>
        <taxon>Bacteria</taxon>
        <taxon>Pseudomonadati</taxon>
        <taxon>Pseudomonadota</taxon>
        <taxon>Gammaproteobacteria</taxon>
        <taxon>Lysobacterales</taxon>
        <taxon>Rhodanobacteraceae</taxon>
        <taxon>Pseudolysobacter</taxon>
    </lineage>
</organism>
<dbReference type="EMBL" id="CP035704">
    <property type="protein sequence ID" value="QBB70036.1"/>
    <property type="molecule type" value="Genomic_DNA"/>
</dbReference>
<dbReference type="Pfam" id="PF13910">
    <property type="entry name" value="DUF4209"/>
    <property type="match status" value="1"/>
</dbReference>
<dbReference type="AlphaFoldDB" id="A0A411HHP0"/>
<keyword evidence="3" id="KW-1185">Reference proteome</keyword>
<proteinExistence type="predicted"/>
<protein>
    <submittedName>
        <fullName evidence="2">DUF4209 domain-containing protein</fullName>
    </submittedName>
</protein>
<name>A0A411HHP0_9GAMM</name>
<dbReference type="KEGG" id="xbc:ELE36_06485"/>
<feature type="domain" description="DUF4209" evidence="1">
    <location>
        <begin position="76"/>
        <end position="166"/>
    </location>
</feature>
<dbReference type="InterPro" id="IPR025209">
    <property type="entry name" value="DUF4209"/>
</dbReference>
<evidence type="ECO:0000313" key="3">
    <source>
        <dbReference type="Proteomes" id="UP000291562"/>
    </source>
</evidence>
<evidence type="ECO:0000313" key="2">
    <source>
        <dbReference type="EMBL" id="QBB70036.1"/>
    </source>
</evidence>
<reference evidence="2 3" key="1">
    <citation type="submission" date="2019-01" db="EMBL/GenBank/DDBJ databases">
        <title>Pseudolysobacter antarctica gen. nov., sp. nov., isolated from Fildes Peninsula, Antarctica.</title>
        <authorList>
            <person name="Wei Z."/>
            <person name="Peng F."/>
        </authorList>
    </citation>
    <scope>NUCLEOTIDE SEQUENCE [LARGE SCALE GENOMIC DNA]</scope>
    <source>
        <strain evidence="2 3">AQ6-296</strain>
    </source>
</reference>
<dbReference type="OrthoDB" id="5519791at2"/>
<evidence type="ECO:0000259" key="1">
    <source>
        <dbReference type="Pfam" id="PF13910"/>
    </source>
</evidence>
<gene>
    <name evidence="2" type="ORF">ELE36_06485</name>
</gene>
<dbReference type="Proteomes" id="UP000291562">
    <property type="component" value="Chromosome"/>
</dbReference>